<dbReference type="Gene3D" id="2.30.110.10">
    <property type="entry name" value="Electron Transport, Fmn-binding Protein, Chain A"/>
    <property type="match status" value="1"/>
</dbReference>
<gene>
    <name evidence="2" type="ORF">FD09_GL000781</name>
</gene>
<keyword evidence="3" id="KW-1185">Reference proteome</keyword>
<proteinExistence type="predicted"/>
<dbReference type="SUPFAM" id="SSF50475">
    <property type="entry name" value="FMN-binding split barrel"/>
    <property type="match status" value="1"/>
</dbReference>
<dbReference type="EMBL" id="AZEC01000013">
    <property type="protein sequence ID" value="KRL11057.1"/>
    <property type="molecule type" value="Genomic_DNA"/>
</dbReference>
<feature type="domain" description="Pyridoxamine 5'-phosphate oxidase N-terminal" evidence="1">
    <location>
        <begin position="4"/>
        <end position="114"/>
    </location>
</feature>
<evidence type="ECO:0000313" key="3">
    <source>
        <dbReference type="Proteomes" id="UP000051330"/>
    </source>
</evidence>
<dbReference type="RefSeq" id="WP_057821730.1">
    <property type="nucleotide sequence ID" value="NZ_AZEC01000013.1"/>
</dbReference>
<dbReference type="Pfam" id="PF01243">
    <property type="entry name" value="PNPOx_N"/>
    <property type="match status" value="1"/>
</dbReference>
<dbReference type="STRING" id="1423792.FD09_GL000781"/>
<dbReference type="OrthoDB" id="6196741at2"/>
<name>A0A0R1MSV5_9LACO</name>
<comment type="caution">
    <text evidence="2">The sequence shown here is derived from an EMBL/GenBank/DDBJ whole genome shotgun (WGS) entry which is preliminary data.</text>
</comment>
<evidence type="ECO:0000259" key="1">
    <source>
        <dbReference type="Pfam" id="PF01243"/>
    </source>
</evidence>
<dbReference type="AlphaFoldDB" id="A0A0R1MSV5"/>
<dbReference type="PATRIC" id="fig|1423792.3.peg.797"/>
<dbReference type="InterPro" id="IPR012349">
    <property type="entry name" value="Split_barrel_FMN-bd"/>
</dbReference>
<dbReference type="PANTHER" id="PTHR40660">
    <property type="entry name" value="5'-PHOSPHATE OXIDASE PUTATIVE DOMAIN-CONTAINING PROTEIN-RELATED"/>
    <property type="match status" value="1"/>
</dbReference>
<dbReference type="Proteomes" id="UP000051330">
    <property type="component" value="Unassembled WGS sequence"/>
</dbReference>
<organism evidence="2 3">
    <name type="scientific">Schleiferilactobacillus perolens DSM 12744</name>
    <dbReference type="NCBI Taxonomy" id="1423792"/>
    <lineage>
        <taxon>Bacteria</taxon>
        <taxon>Bacillati</taxon>
        <taxon>Bacillota</taxon>
        <taxon>Bacilli</taxon>
        <taxon>Lactobacillales</taxon>
        <taxon>Lactobacillaceae</taxon>
        <taxon>Schleiferilactobacillus</taxon>
    </lineage>
</organism>
<protein>
    <recommendedName>
        <fullName evidence="1">Pyridoxamine 5'-phosphate oxidase N-terminal domain-containing protein</fullName>
    </recommendedName>
</protein>
<accession>A0A0R1MSV5</accession>
<dbReference type="PANTHER" id="PTHR40660:SF1">
    <property type="entry name" value="5'-PHOSPHATE OXIDASE PUTATIVE DOMAIN-CONTAINING PROTEIN-RELATED"/>
    <property type="match status" value="1"/>
</dbReference>
<sequence>MAKLTPEMKDLMDKALAFLATADEQGNPQVGPKGTMRAFDDEHLIYNEETGRQAWHNIQKTGKAAVAFHPTPGLKGFRVEGRAHTYTDGPYMEAAKKFVEGTKLPQPLAAVIIDVDRIVSLDAGPNAGKEIANDPVKD</sequence>
<evidence type="ECO:0000313" key="2">
    <source>
        <dbReference type="EMBL" id="KRL11057.1"/>
    </source>
</evidence>
<reference evidence="2 3" key="1">
    <citation type="journal article" date="2015" name="Genome Announc.">
        <title>Expanding the biotechnology potential of lactobacilli through comparative genomics of 213 strains and associated genera.</title>
        <authorList>
            <person name="Sun Z."/>
            <person name="Harris H.M."/>
            <person name="McCann A."/>
            <person name="Guo C."/>
            <person name="Argimon S."/>
            <person name="Zhang W."/>
            <person name="Yang X."/>
            <person name="Jeffery I.B."/>
            <person name="Cooney J.C."/>
            <person name="Kagawa T.F."/>
            <person name="Liu W."/>
            <person name="Song Y."/>
            <person name="Salvetti E."/>
            <person name="Wrobel A."/>
            <person name="Rasinkangas P."/>
            <person name="Parkhill J."/>
            <person name="Rea M.C."/>
            <person name="O'Sullivan O."/>
            <person name="Ritari J."/>
            <person name="Douillard F.P."/>
            <person name="Paul Ross R."/>
            <person name="Yang R."/>
            <person name="Briner A.E."/>
            <person name="Felis G.E."/>
            <person name="de Vos W.M."/>
            <person name="Barrangou R."/>
            <person name="Klaenhammer T.R."/>
            <person name="Caufield P.W."/>
            <person name="Cui Y."/>
            <person name="Zhang H."/>
            <person name="O'Toole P.W."/>
        </authorList>
    </citation>
    <scope>NUCLEOTIDE SEQUENCE [LARGE SCALE GENOMIC DNA]</scope>
    <source>
        <strain evidence="2 3">DSM 12744</strain>
    </source>
</reference>
<dbReference type="InterPro" id="IPR011576">
    <property type="entry name" value="Pyridox_Oxase_N"/>
</dbReference>